<evidence type="ECO:0000313" key="2">
    <source>
        <dbReference type="Proteomes" id="UP001597110"/>
    </source>
</evidence>
<protein>
    <submittedName>
        <fullName evidence="1">Uncharacterized protein</fullName>
    </submittedName>
</protein>
<comment type="caution">
    <text evidence="1">The sequence shown here is derived from an EMBL/GenBank/DDBJ whole genome shotgun (WGS) entry which is preliminary data.</text>
</comment>
<proteinExistence type="predicted"/>
<sequence>MIDEVAEDVPALDLTSEINSQALTNMAMIPLCAPFADEENRDSFRDVLQAAFHYYAGLLDLSEHPHGFLFYAWVDAQASQLRISAINGSFSSPPFGCDCDFSASIDDIAADCTIRDHSLFGPRNRLAVWTQRLPNT</sequence>
<dbReference type="EMBL" id="JBHTIF010000001">
    <property type="protein sequence ID" value="MFD0726048.1"/>
    <property type="molecule type" value="Genomic_DNA"/>
</dbReference>
<dbReference type="Proteomes" id="UP001597110">
    <property type="component" value="Unassembled WGS sequence"/>
</dbReference>
<accession>A0ABW2YD01</accession>
<reference evidence="2" key="1">
    <citation type="journal article" date="2019" name="Int. J. Syst. Evol. Microbiol.">
        <title>The Global Catalogue of Microorganisms (GCM) 10K type strain sequencing project: providing services to taxonomists for standard genome sequencing and annotation.</title>
        <authorList>
            <consortium name="The Broad Institute Genomics Platform"/>
            <consortium name="The Broad Institute Genome Sequencing Center for Infectious Disease"/>
            <person name="Wu L."/>
            <person name="Ma J."/>
        </authorList>
    </citation>
    <scope>NUCLEOTIDE SEQUENCE [LARGE SCALE GENOMIC DNA]</scope>
    <source>
        <strain evidence="2">CCUG 55585</strain>
    </source>
</reference>
<keyword evidence="2" id="KW-1185">Reference proteome</keyword>
<gene>
    <name evidence="1" type="ORF">ACFQ0E_10600</name>
</gene>
<organism evidence="1 2">
    <name type="scientific">Lysobacter brunescens</name>
    <dbReference type="NCBI Taxonomy" id="262323"/>
    <lineage>
        <taxon>Bacteria</taxon>
        <taxon>Pseudomonadati</taxon>
        <taxon>Pseudomonadota</taxon>
        <taxon>Gammaproteobacteria</taxon>
        <taxon>Lysobacterales</taxon>
        <taxon>Lysobacteraceae</taxon>
        <taxon>Lysobacter</taxon>
    </lineage>
</organism>
<name>A0ABW2YD01_9GAMM</name>
<evidence type="ECO:0000313" key="1">
    <source>
        <dbReference type="EMBL" id="MFD0726048.1"/>
    </source>
</evidence>